<dbReference type="InterPro" id="IPR002716">
    <property type="entry name" value="PIN_dom"/>
</dbReference>
<dbReference type="InterPro" id="IPR029060">
    <property type="entry name" value="PIN-like_dom_sf"/>
</dbReference>
<dbReference type="PANTHER" id="PTHR36173:SF2">
    <property type="entry name" value="RIBONUCLEASE VAPC16"/>
    <property type="match status" value="1"/>
</dbReference>
<dbReference type="InterPro" id="IPR041705">
    <property type="entry name" value="PIN_Sll0205"/>
</dbReference>
<evidence type="ECO:0000256" key="3">
    <source>
        <dbReference type="ARBA" id="ARBA00022801"/>
    </source>
</evidence>
<keyword evidence="4" id="KW-0460">Magnesium</keyword>
<evidence type="ECO:0000259" key="5">
    <source>
        <dbReference type="Pfam" id="PF01850"/>
    </source>
</evidence>
<dbReference type="CDD" id="cd09872">
    <property type="entry name" value="PIN_Sll0205-like"/>
    <property type="match status" value="1"/>
</dbReference>
<feature type="domain" description="PIN" evidence="5">
    <location>
        <begin position="7"/>
        <end position="126"/>
    </location>
</feature>
<keyword evidence="2" id="KW-0479">Metal-binding</keyword>
<comment type="caution">
    <text evidence="6">The sequence shown here is derived from an EMBL/GenBank/DDBJ whole genome shotgun (WGS) entry which is preliminary data.</text>
</comment>
<evidence type="ECO:0000256" key="4">
    <source>
        <dbReference type="ARBA" id="ARBA00022842"/>
    </source>
</evidence>
<accession>A0ABP3S8U5</accession>
<keyword evidence="1" id="KW-0540">Nuclease</keyword>
<dbReference type="PANTHER" id="PTHR36173">
    <property type="entry name" value="RIBONUCLEASE VAPC16-RELATED"/>
    <property type="match status" value="1"/>
</dbReference>
<evidence type="ECO:0000256" key="1">
    <source>
        <dbReference type="ARBA" id="ARBA00022722"/>
    </source>
</evidence>
<dbReference type="InterPro" id="IPR052919">
    <property type="entry name" value="TA_system_RNase"/>
</dbReference>
<evidence type="ECO:0000256" key="2">
    <source>
        <dbReference type="ARBA" id="ARBA00022723"/>
    </source>
</evidence>
<evidence type="ECO:0000313" key="6">
    <source>
        <dbReference type="EMBL" id="GAA0629234.1"/>
    </source>
</evidence>
<dbReference type="Gene3D" id="3.40.50.1010">
    <property type="entry name" value="5'-nuclease"/>
    <property type="match status" value="1"/>
</dbReference>
<gene>
    <name evidence="6" type="ORF">GCM10009547_36090</name>
</gene>
<keyword evidence="7" id="KW-1185">Reference proteome</keyword>
<reference evidence="7" key="1">
    <citation type="journal article" date="2019" name="Int. J. Syst. Evol. Microbiol.">
        <title>The Global Catalogue of Microorganisms (GCM) 10K type strain sequencing project: providing services to taxonomists for standard genome sequencing and annotation.</title>
        <authorList>
            <consortium name="The Broad Institute Genomics Platform"/>
            <consortium name="The Broad Institute Genome Sequencing Center for Infectious Disease"/>
            <person name="Wu L."/>
            <person name="Ma J."/>
        </authorList>
    </citation>
    <scope>NUCLEOTIDE SEQUENCE [LARGE SCALE GENOMIC DNA]</scope>
    <source>
        <strain evidence="7">JCM 10671</strain>
    </source>
</reference>
<dbReference type="Proteomes" id="UP001500957">
    <property type="component" value="Unassembled WGS sequence"/>
</dbReference>
<organism evidence="6 7">
    <name type="scientific">Sporichthya brevicatena</name>
    <dbReference type="NCBI Taxonomy" id="171442"/>
    <lineage>
        <taxon>Bacteria</taxon>
        <taxon>Bacillati</taxon>
        <taxon>Actinomycetota</taxon>
        <taxon>Actinomycetes</taxon>
        <taxon>Sporichthyales</taxon>
        <taxon>Sporichthyaceae</taxon>
        <taxon>Sporichthya</taxon>
    </lineage>
</organism>
<proteinExistence type="predicted"/>
<dbReference type="EMBL" id="BAAAHE010000035">
    <property type="protein sequence ID" value="GAA0629234.1"/>
    <property type="molecule type" value="Genomic_DNA"/>
</dbReference>
<keyword evidence="3" id="KW-0378">Hydrolase</keyword>
<evidence type="ECO:0000313" key="7">
    <source>
        <dbReference type="Proteomes" id="UP001500957"/>
    </source>
</evidence>
<sequence length="132" mass="14580">MDMSTLLLDTHAYAWAISTPDRLSDRARGAITDIGNDVLVSAVTAWELAIKFHSGKWPEAEALVSQHDMYCRRLGAHHRPITAADAIRAGTMTWAHPDPFDRMLAAQAMLAQATLVTRDNVFSELPGLPVLW</sequence>
<dbReference type="SUPFAM" id="SSF88723">
    <property type="entry name" value="PIN domain-like"/>
    <property type="match status" value="1"/>
</dbReference>
<dbReference type="Pfam" id="PF01850">
    <property type="entry name" value="PIN"/>
    <property type="match status" value="1"/>
</dbReference>
<name>A0ABP3S8U5_9ACTN</name>
<protein>
    <submittedName>
        <fullName evidence="6">Type II toxin-antitoxin system VapC family toxin</fullName>
    </submittedName>
</protein>